<dbReference type="Proteomes" id="UP000199012">
    <property type="component" value="Unassembled WGS sequence"/>
</dbReference>
<organism evidence="2 3">
    <name type="scientific">Cellulomonas marina</name>
    <dbReference type="NCBI Taxonomy" id="988821"/>
    <lineage>
        <taxon>Bacteria</taxon>
        <taxon>Bacillati</taxon>
        <taxon>Actinomycetota</taxon>
        <taxon>Actinomycetes</taxon>
        <taxon>Micrococcales</taxon>
        <taxon>Cellulomonadaceae</taxon>
        <taxon>Cellulomonas</taxon>
    </lineage>
</organism>
<sequence length="436" mass="43851">MLAPHSDGSAPDGSGVTDVLTTGPDAATAMAGAAQLDAWSAGAVTAGDHELVAVLRAADPDAAVLRARADVLSGRPGAARAALRGAGHAVAVPPADWAGLVDLAAVAALGTDASALPRLLAAGSSLHGQAAREWVWLVGAAAEQRAEHELADQAWRALVREHGVRSTPVLVRLLVAVLSARPAGDVAGVAEAARVAAEVVAETDLTVAERVRMVAEGAARLSARDDAPGAALLVAATARRVPDRAAWAAVVARWVPATPWTLVLGPLAGPLLGHRDADERALGRLRPGTRGPRLPVADPVGLLAGDDDAALVCTCWERSVLDGVSAQAYAARHLRPARVVLGPAVEGAAALAGLVVRAVRCPVTARVWLAVARDGEPVRLLLDGPPSEPLPAAPSSAPAAPAAVPTPHAASDDATGRPTRPAPAGTDGGTLPGGYL</sequence>
<feature type="compositionally biased region" description="Low complexity" evidence="1">
    <location>
        <begin position="393"/>
        <end position="409"/>
    </location>
</feature>
<gene>
    <name evidence="2" type="ORF">SAMN05421867_11568</name>
</gene>
<feature type="region of interest" description="Disordered" evidence="1">
    <location>
        <begin position="382"/>
        <end position="436"/>
    </location>
</feature>
<evidence type="ECO:0000313" key="3">
    <source>
        <dbReference type="Proteomes" id="UP000199012"/>
    </source>
</evidence>
<dbReference type="STRING" id="988821.SAMN05421867_11568"/>
<accession>A0A1I1A6L8</accession>
<proteinExistence type="predicted"/>
<reference evidence="2 3" key="1">
    <citation type="submission" date="2016-10" db="EMBL/GenBank/DDBJ databases">
        <authorList>
            <person name="de Groot N.N."/>
        </authorList>
    </citation>
    <scope>NUCLEOTIDE SEQUENCE [LARGE SCALE GENOMIC DNA]</scope>
    <source>
        <strain evidence="2 3">CGMCC 4.6945</strain>
    </source>
</reference>
<evidence type="ECO:0000256" key="1">
    <source>
        <dbReference type="SAM" id="MobiDB-lite"/>
    </source>
</evidence>
<feature type="compositionally biased region" description="Gly residues" evidence="1">
    <location>
        <begin position="426"/>
        <end position="436"/>
    </location>
</feature>
<feature type="region of interest" description="Disordered" evidence="1">
    <location>
        <begin position="1"/>
        <end position="21"/>
    </location>
</feature>
<evidence type="ECO:0000313" key="2">
    <source>
        <dbReference type="EMBL" id="SFB33615.1"/>
    </source>
</evidence>
<dbReference type="AlphaFoldDB" id="A0A1I1A6L8"/>
<keyword evidence="3" id="KW-1185">Reference proteome</keyword>
<protein>
    <submittedName>
        <fullName evidence="2">Uncharacterized protein</fullName>
    </submittedName>
</protein>
<name>A0A1I1A6L8_9CELL</name>
<dbReference type="EMBL" id="FOKA01000015">
    <property type="protein sequence ID" value="SFB33615.1"/>
    <property type="molecule type" value="Genomic_DNA"/>
</dbReference>